<evidence type="ECO:0000256" key="1">
    <source>
        <dbReference type="ARBA" id="ARBA00022448"/>
    </source>
</evidence>
<reference evidence="5 6" key="1">
    <citation type="submission" date="2023-09" db="EMBL/GenBank/DDBJ databases">
        <title>Xinfangfangia sedmenti sp. nov., isolated the sedment.</title>
        <authorList>
            <person name="Xu L."/>
        </authorList>
    </citation>
    <scope>NUCLEOTIDE SEQUENCE [LARGE SCALE GENOMIC DNA]</scope>
    <source>
        <strain evidence="5 6">LG-4</strain>
    </source>
</reference>
<dbReference type="PANTHER" id="PTHR45772">
    <property type="entry name" value="CONSERVED COMPONENT OF ABC TRANSPORTER FOR NATURAL AMINO ACIDS-RELATED"/>
    <property type="match status" value="1"/>
</dbReference>
<dbReference type="InterPro" id="IPR027417">
    <property type="entry name" value="P-loop_NTPase"/>
</dbReference>
<dbReference type="RefSeq" id="WP_310458745.1">
    <property type="nucleotide sequence ID" value="NZ_JAVKPH010000029.1"/>
</dbReference>
<dbReference type="EMBL" id="JAVKPH010000029">
    <property type="protein sequence ID" value="MDR5654589.1"/>
    <property type="molecule type" value="Genomic_DNA"/>
</dbReference>
<gene>
    <name evidence="5" type="ORF">RGD00_18420</name>
</gene>
<dbReference type="InterPro" id="IPR051120">
    <property type="entry name" value="ABC_AA/LPS_Transport"/>
</dbReference>
<comment type="caution">
    <text evidence="5">The sequence shown here is derived from an EMBL/GenBank/DDBJ whole genome shotgun (WGS) entry which is preliminary data.</text>
</comment>
<dbReference type="Proteomes" id="UP001247754">
    <property type="component" value="Unassembled WGS sequence"/>
</dbReference>
<dbReference type="Gene3D" id="3.40.50.300">
    <property type="entry name" value="P-loop containing nucleotide triphosphate hydrolases"/>
    <property type="match status" value="1"/>
</dbReference>
<feature type="domain" description="ABC transporter" evidence="4">
    <location>
        <begin position="3"/>
        <end position="236"/>
    </location>
</feature>
<evidence type="ECO:0000259" key="4">
    <source>
        <dbReference type="PROSITE" id="PS50893"/>
    </source>
</evidence>
<dbReference type="SUPFAM" id="SSF52540">
    <property type="entry name" value="P-loop containing nucleoside triphosphate hydrolases"/>
    <property type="match status" value="1"/>
</dbReference>
<keyword evidence="1" id="KW-0813">Transport</keyword>
<dbReference type="SMART" id="SM00382">
    <property type="entry name" value="AAA"/>
    <property type="match status" value="1"/>
</dbReference>
<evidence type="ECO:0000256" key="2">
    <source>
        <dbReference type="ARBA" id="ARBA00022741"/>
    </source>
</evidence>
<dbReference type="Pfam" id="PF00005">
    <property type="entry name" value="ABC_tran"/>
    <property type="match status" value="1"/>
</dbReference>
<accession>A0ABU1FCH4</accession>
<dbReference type="CDD" id="cd03219">
    <property type="entry name" value="ABC_Mj1267_LivG_branched"/>
    <property type="match status" value="1"/>
</dbReference>
<proteinExistence type="predicted"/>
<evidence type="ECO:0000313" key="6">
    <source>
        <dbReference type="Proteomes" id="UP001247754"/>
    </source>
</evidence>
<sequence>MGLSATGIAVHFSGVRAVDDVSVSLSRGEILGLVGPNGAGKTTMVNVFSGFQPPHRGAVALEGAAVTGRDSAWLARNGVVRTFQAVRLFHGLSVSENVEAALTSLGHGRAAARRRALEMLDYLGIAGRAQASGGALNYGDERRVGIARALALQPRFLLLDEPAAGMNVAEAAALSDLIRRIRDDFGCGVLLIEHNMSLITRTCERMHVMASGRTIAAGTPAEVFADPGFRAAYLGLEEGA</sequence>
<dbReference type="PROSITE" id="PS50893">
    <property type="entry name" value="ABC_TRANSPORTER_2"/>
    <property type="match status" value="1"/>
</dbReference>
<evidence type="ECO:0000313" key="5">
    <source>
        <dbReference type="EMBL" id="MDR5654589.1"/>
    </source>
</evidence>
<organism evidence="5 6">
    <name type="scientific">Ruixingdingia sedimenti</name>
    <dbReference type="NCBI Taxonomy" id="3073604"/>
    <lineage>
        <taxon>Bacteria</taxon>
        <taxon>Pseudomonadati</taxon>
        <taxon>Pseudomonadota</taxon>
        <taxon>Alphaproteobacteria</taxon>
        <taxon>Rhodobacterales</taxon>
        <taxon>Paracoccaceae</taxon>
        <taxon>Ruixingdingia</taxon>
    </lineage>
</organism>
<name>A0ABU1FCH4_9RHOB</name>
<dbReference type="InterPro" id="IPR003439">
    <property type="entry name" value="ABC_transporter-like_ATP-bd"/>
</dbReference>
<keyword evidence="3 5" id="KW-0067">ATP-binding</keyword>
<protein>
    <submittedName>
        <fullName evidence="5">ABC transporter ATP-binding protein</fullName>
    </submittedName>
</protein>
<dbReference type="GO" id="GO:0005524">
    <property type="term" value="F:ATP binding"/>
    <property type="evidence" value="ECO:0007669"/>
    <property type="project" value="UniProtKB-KW"/>
</dbReference>
<evidence type="ECO:0000256" key="3">
    <source>
        <dbReference type="ARBA" id="ARBA00022840"/>
    </source>
</evidence>
<dbReference type="PANTHER" id="PTHR45772:SF4">
    <property type="entry name" value="ABC TRANSPORTER ATP-BINDING PROTEIN"/>
    <property type="match status" value="1"/>
</dbReference>
<dbReference type="InterPro" id="IPR003593">
    <property type="entry name" value="AAA+_ATPase"/>
</dbReference>
<keyword evidence="6" id="KW-1185">Reference proteome</keyword>
<keyword evidence="2" id="KW-0547">Nucleotide-binding</keyword>